<accession>A0A1P8KFP3</accession>
<evidence type="ECO:0000313" key="4">
    <source>
        <dbReference type="Proteomes" id="UP000186110"/>
    </source>
</evidence>
<keyword evidence="4" id="KW-1185">Reference proteome</keyword>
<feature type="chain" id="PRO_5010271742" description="Toxin-antitoxin system YwqK family antitoxin" evidence="2">
    <location>
        <begin position="31"/>
        <end position="399"/>
    </location>
</feature>
<evidence type="ECO:0000256" key="2">
    <source>
        <dbReference type="SAM" id="SignalP"/>
    </source>
</evidence>
<reference evidence="3 4" key="1">
    <citation type="submission" date="2017-01" db="EMBL/GenBank/DDBJ databases">
        <authorList>
            <person name="Mah S.A."/>
            <person name="Swanson W.J."/>
            <person name="Moy G.W."/>
            <person name="Vacquier V.D."/>
        </authorList>
    </citation>
    <scope>NUCLEOTIDE SEQUENCE [LARGE SCALE GENOMIC DNA]</scope>
    <source>
        <strain evidence="3 4">DSM 22694</strain>
    </source>
</reference>
<dbReference type="Gene3D" id="3.90.930.1">
    <property type="match status" value="2"/>
</dbReference>
<gene>
    <name evidence="3" type="ORF">RS694_14375</name>
</gene>
<name>A0A1P8KFP3_9BURK</name>
<dbReference type="Proteomes" id="UP000186110">
    <property type="component" value="Chromosome"/>
</dbReference>
<proteinExistence type="predicted"/>
<dbReference type="KEGG" id="rsb:RS694_14375"/>
<feature type="region of interest" description="Disordered" evidence="1">
    <location>
        <begin position="43"/>
        <end position="64"/>
    </location>
</feature>
<evidence type="ECO:0000313" key="3">
    <source>
        <dbReference type="EMBL" id="APW44887.1"/>
    </source>
</evidence>
<dbReference type="AlphaFoldDB" id="A0A1P8KFP3"/>
<feature type="signal peptide" evidence="2">
    <location>
        <begin position="1"/>
        <end position="30"/>
    </location>
</feature>
<dbReference type="RefSeq" id="WP_029709061.1">
    <property type="nucleotide sequence ID" value="NZ_CP019239.1"/>
</dbReference>
<dbReference type="STRING" id="1484693.RS694_14375"/>
<dbReference type="InterPro" id="IPR011652">
    <property type="entry name" value="MORN_2"/>
</dbReference>
<dbReference type="eggNOG" id="COG2849">
    <property type="taxonomic scope" value="Bacteria"/>
</dbReference>
<keyword evidence="2" id="KW-0732">Signal</keyword>
<sequence length="399" mass="45048">MPFTKNTFPRRAAWASLAALSLWTCQAAYAVQDCEFNGQSINTNNGSETAGKTGMVRCKDRDSGKTEREYELRNGDSVGLSRYFRDGKLYKEFTVTSNGPHVGLEREWAANGQLVHEFTNVNGNARGLRRQWFDDGKPRKVEWIADNEREGAAVEYHASGQLASLRCGPKPLLLPHVDDGKLCGFGAASTINLYSSKGELRETSVLLAGVEQKSTRFYSSGKPELEEELQGTQRRETFYAEDGGKRREKRWDVSTRPALLLREAEFHASGTLVRERNFTVTEANGRKRSRLANESRFYLNGQPQSKDVYTLDGTTELRDSQSFNDQGKLRQQGRYALDGRYGDRPVGVHQFWFANGKLEEEDTYDSKGNVARQKVWDEAGNLVSDDELFEDGSRKAYKK</sequence>
<organism evidence="3 4">
    <name type="scientific">Rhodoferax saidenbachensis</name>
    <dbReference type="NCBI Taxonomy" id="1484693"/>
    <lineage>
        <taxon>Bacteria</taxon>
        <taxon>Pseudomonadati</taxon>
        <taxon>Pseudomonadota</taxon>
        <taxon>Betaproteobacteria</taxon>
        <taxon>Burkholderiales</taxon>
        <taxon>Comamonadaceae</taxon>
        <taxon>Rhodoferax</taxon>
    </lineage>
</organism>
<dbReference type="Pfam" id="PF07661">
    <property type="entry name" value="MORN_2"/>
    <property type="match status" value="1"/>
</dbReference>
<dbReference type="EMBL" id="CP019239">
    <property type="protein sequence ID" value="APW44887.1"/>
    <property type="molecule type" value="Genomic_DNA"/>
</dbReference>
<dbReference type="SUPFAM" id="SSF82185">
    <property type="entry name" value="Histone H3 K4-specific methyltransferase SET7/9 N-terminal domain"/>
    <property type="match status" value="1"/>
</dbReference>
<evidence type="ECO:0000256" key="1">
    <source>
        <dbReference type="SAM" id="MobiDB-lite"/>
    </source>
</evidence>
<protein>
    <recommendedName>
        <fullName evidence="5">Toxin-antitoxin system YwqK family antitoxin</fullName>
    </recommendedName>
</protein>
<evidence type="ECO:0008006" key="5">
    <source>
        <dbReference type="Google" id="ProtNLM"/>
    </source>
</evidence>